<feature type="region of interest" description="Disordered" evidence="1">
    <location>
        <begin position="1"/>
        <end position="42"/>
    </location>
</feature>
<evidence type="ECO:0000313" key="2">
    <source>
        <dbReference type="EMBL" id="AAS96735.1"/>
    </source>
</evidence>
<evidence type="ECO:0000256" key="1">
    <source>
        <dbReference type="SAM" id="MobiDB-lite"/>
    </source>
</evidence>
<proteinExistence type="predicted"/>
<dbReference type="Proteomes" id="UP000002194">
    <property type="component" value="Chromosome"/>
</dbReference>
<dbReference type="AlphaFoldDB" id="Q729T7"/>
<dbReference type="KEGG" id="dvu:DVU_2262"/>
<sequence>MQWHAPTFLSLENLDNNMKGTGEPDRRVGSRERTEENGRYTF</sequence>
<gene>
    <name evidence="2" type="ordered locus">DVU_2262</name>
</gene>
<name>Q729T7_NITV2</name>
<reference evidence="2 3" key="1">
    <citation type="journal article" date="2004" name="Nat. Biotechnol.">
        <title>The genome sequence of the anaerobic, sulfate-reducing bacterium Desulfovibrio vulgaris Hildenborough.</title>
        <authorList>
            <person name="Heidelberg J.F."/>
            <person name="Seshadri R."/>
            <person name="Haveman S.A."/>
            <person name="Hemme C.L."/>
            <person name="Paulsen I.T."/>
            <person name="Kolonay J.F."/>
            <person name="Eisen J.A."/>
            <person name="Ward N."/>
            <person name="Methe B."/>
            <person name="Brinkac L.M."/>
            <person name="Daugherty S.C."/>
            <person name="Deboy R.T."/>
            <person name="Dodson R.J."/>
            <person name="Durkin A.S."/>
            <person name="Madupu R."/>
            <person name="Nelson W.C."/>
            <person name="Sullivan S.A."/>
            <person name="Fouts D."/>
            <person name="Haft D.H."/>
            <person name="Selengut J."/>
            <person name="Peterson J.D."/>
            <person name="Davidsen T.M."/>
            <person name="Zafar N."/>
            <person name="Zhou L."/>
            <person name="Radune D."/>
            <person name="Dimitrov G."/>
            <person name="Hance M."/>
            <person name="Tran K."/>
            <person name="Khouri H."/>
            <person name="Gill J."/>
            <person name="Utterback T.R."/>
            <person name="Feldblyum T.V."/>
            <person name="Wall J.D."/>
            <person name="Voordouw G."/>
            <person name="Fraser C.M."/>
        </authorList>
    </citation>
    <scope>NUCLEOTIDE SEQUENCE [LARGE SCALE GENOMIC DNA]</scope>
    <source>
        <strain evidence="3">ATCC 29579 / DSM 644 / NCIMB 8303 / VKM B-1760 / Hildenborough</strain>
    </source>
</reference>
<evidence type="ECO:0000313" key="3">
    <source>
        <dbReference type="Proteomes" id="UP000002194"/>
    </source>
</evidence>
<dbReference type="EnsemblBacteria" id="AAS96735">
    <property type="protein sequence ID" value="AAS96735"/>
    <property type="gene ID" value="DVU_2262"/>
</dbReference>
<organism evidence="2 3">
    <name type="scientific">Nitratidesulfovibrio vulgaris (strain ATCC 29579 / DSM 644 / CCUG 34227 / NCIMB 8303 / VKM B-1760 / Hildenborough)</name>
    <name type="common">Desulfovibrio vulgaris</name>
    <dbReference type="NCBI Taxonomy" id="882"/>
    <lineage>
        <taxon>Bacteria</taxon>
        <taxon>Pseudomonadati</taxon>
        <taxon>Thermodesulfobacteriota</taxon>
        <taxon>Desulfovibrionia</taxon>
        <taxon>Desulfovibrionales</taxon>
        <taxon>Desulfovibrionaceae</taxon>
        <taxon>Nitratidesulfovibrio</taxon>
    </lineage>
</organism>
<dbReference type="EMBL" id="AE017285">
    <property type="protein sequence ID" value="AAS96735.1"/>
    <property type="molecule type" value="Genomic_DNA"/>
</dbReference>
<feature type="compositionally biased region" description="Basic and acidic residues" evidence="1">
    <location>
        <begin position="22"/>
        <end position="42"/>
    </location>
</feature>
<dbReference type="HOGENOM" id="CLU_3250580_0_0_7"/>
<protein>
    <submittedName>
        <fullName evidence="2">Uncharacterized protein</fullName>
    </submittedName>
</protein>
<accession>Q729T7</accession>
<keyword evidence="3" id="KW-1185">Reference proteome</keyword>
<dbReference type="PaxDb" id="882-DVU_2262"/>